<keyword evidence="3" id="KW-1185">Reference proteome</keyword>
<protein>
    <recommendedName>
        <fullName evidence="4">Alcohol acetyltransferase</fullName>
    </recommendedName>
</protein>
<dbReference type="PANTHER" id="PTHR28037">
    <property type="entry name" value="ALCOHOL O-ACETYLTRANSFERASE 1-RELATED"/>
    <property type="match status" value="1"/>
</dbReference>
<sequence>MLYFPPVVGPTKFLITNRNIGSPSTINITITYPSNSDAPTDEFLRNRIGKTQEIWPLLKCDIIDQRTTTPKIHCRSNPWTSTQILSEHTYTRKSDQSEDQILNEIYEKALRSFQLDIDYSDKPLWGIKIYRSDTSEADGQTYICLLIDHAIIDGRGAVKLASALICDEEEFSKLPRETIEFYQTRPKQYPIRPPIWFLIKTIFSLAILPNLPSWLSSWFGYKTIWPDELRKKPIEAEKWKSSIFSLDRETMQSLKQIGKQNGINTLNPLLYAIFCVAHWITFKSPLNVNSFTVKDLRNKTDPYCLFGRACVITHQHSYNDKTSIWELAKEYSKVCLDENRIQDGINLLRMIDLDKNEMLDTGPTIISSSSLSSDLKSPKHEEFPKGDKTPKTKLEFKATEKINSLKTDNLISGIWSNIGYFRLPDKKCNDMIFGVSGNQTSTPYNICLIGHENGIRIQNTWLEDVVMDEKEVKSIEITMKLVIDRLLDGNKDNTFESLGGSL</sequence>
<feature type="compositionally biased region" description="Basic and acidic residues" evidence="1">
    <location>
        <begin position="376"/>
        <end position="390"/>
    </location>
</feature>
<evidence type="ECO:0000256" key="1">
    <source>
        <dbReference type="SAM" id="MobiDB-lite"/>
    </source>
</evidence>
<name>A0AAX4K165_9TREE</name>
<proteinExistence type="predicted"/>
<evidence type="ECO:0000313" key="3">
    <source>
        <dbReference type="Proteomes" id="UP001355207"/>
    </source>
</evidence>
<dbReference type="PANTHER" id="PTHR28037:SF1">
    <property type="entry name" value="ALCOHOL O-ACETYLTRANSFERASE 1-RELATED"/>
    <property type="match status" value="1"/>
</dbReference>
<organism evidence="2 3">
    <name type="scientific">Kwoniella dendrophila CBS 6074</name>
    <dbReference type="NCBI Taxonomy" id="1295534"/>
    <lineage>
        <taxon>Eukaryota</taxon>
        <taxon>Fungi</taxon>
        <taxon>Dikarya</taxon>
        <taxon>Basidiomycota</taxon>
        <taxon>Agaricomycotina</taxon>
        <taxon>Tremellomycetes</taxon>
        <taxon>Tremellales</taxon>
        <taxon>Cryptococcaceae</taxon>
        <taxon>Kwoniella</taxon>
    </lineage>
</organism>
<dbReference type="Pfam" id="PF07247">
    <property type="entry name" value="AATase"/>
    <property type="match status" value="1"/>
</dbReference>
<dbReference type="AlphaFoldDB" id="A0AAX4K165"/>
<dbReference type="EMBL" id="CP144105">
    <property type="protein sequence ID" value="WWC91282.1"/>
    <property type="molecule type" value="Genomic_DNA"/>
</dbReference>
<accession>A0AAX4K165</accession>
<dbReference type="GeneID" id="91096894"/>
<feature type="region of interest" description="Disordered" evidence="1">
    <location>
        <begin position="369"/>
        <end position="390"/>
    </location>
</feature>
<gene>
    <name evidence="2" type="ORF">L201_006225</name>
</gene>
<dbReference type="InterPro" id="IPR052058">
    <property type="entry name" value="Alcohol_O-acetyltransferase"/>
</dbReference>
<evidence type="ECO:0008006" key="4">
    <source>
        <dbReference type="Google" id="ProtNLM"/>
    </source>
</evidence>
<dbReference type="RefSeq" id="XP_066078044.1">
    <property type="nucleotide sequence ID" value="XM_066221947.1"/>
</dbReference>
<dbReference type="Proteomes" id="UP001355207">
    <property type="component" value="Chromosome 8"/>
</dbReference>
<evidence type="ECO:0000313" key="2">
    <source>
        <dbReference type="EMBL" id="WWC91282.1"/>
    </source>
</evidence>
<dbReference type="InterPro" id="IPR010828">
    <property type="entry name" value="Atf2/Sli1-like"/>
</dbReference>
<reference evidence="2 3" key="1">
    <citation type="submission" date="2024-01" db="EMBL/GenBank/DDBJ databases">
        <title>Comparative genomics of Cryptococcus and Kwoniella reveals pathogenesis evolution and contrasting modes of karyotype evolution via chromosome fusion or intercentromeric recombination.</title>
        <authorList>
            <person name="Coelho M.A."/>
            <person name="David-Palma M."/>
            <person name="Shea T."/>
            <person name="Bowers K."/>
            <person name="McGinley-Smith S."/>
            <person name="Mohammad A.W."/>
            <person name="Gnirke A."/>
            <person name="Yurkov A.M."/>
            <person name="Nowrousian M."/>
            <person name="Sun S."/>
            <person name="Cuomo C.A."/>
            <person name="Heitman J."/>
        </authorList>
    </citation>
    <scope>NUCLEOTIDE SEQUENCE [LARGE SCALE GENOMIC DNA]</scope>
    <source>
        <strain evidence="2 3">CBS 6074</strain>
    </source>
</reference>